<feature type="chain" id="PRO_5038655458" evidence="5">
    <location>
        <begin position="23"/>
        <end position="400"/>
    </location>
</feature>
<dbReference type="InterPro" id="IPR000709">
    <property type="entry name" value="Leu_Ile_Val-bd"/>
</dbReference>
<dbReference type="PRINTS" id="PR00337">
    <property type="entry name" value="LEUILEVALBP"/>
</dbReference>
<gene>
    <name evidence="8" type="ORF">DES51_105260</name>
    <name evidence="7" type="ORF">MQE39_15790</name>
</gene>
<dbReference type="InterPro" id="IPR051010">
    <property type="entry name" value="BCAA_transport"/>
</dbReference>
<dbReference type="InterPro" id="IPR028082">
    <property type="entry name" value="Peripla_BP_I"/>
</dbReference>
<dbReference type="Pfam" id="PF13458">
    <property type="entry name" value="Peripla_BP_6"/>
    <property type="match status" value="1"/>
</dbReference>
<keyword evidence="3 5" id="KW-0732">Signal</keyword>
<organism evidence="8 9">
    <name type="scientific">Dielma fastidiosa</name>
    <dbReference type="NCBI Taxonomy" id="1034346"/>
    <lineage>
        <taxon>Bacteria</taxon>
        <taxon>Bacillati</taxon>
        <taxon>Bacillota</taxon>
        <taxon>Erysipelotrichia</taxon>
        <taxon>Erysipelotrichales</taxon>
        <taxon>Erysipelotrichaceae</taxon>
        <taxon>Dielma</taxon>
    </lineage>
</organism>
<dbReference type="PANTHER" id="PTHR30483">
    <property type="entry name" value="LEUCINE-SPECIFIC-BINDING PROTEIN"/>
    <property type="match status" value="1"/>
</dbReference>
<dbReference type="RefSeq" id="WP_022937161.1">
    <property type="nucleotide sequence ID" value="NZ_BAABZA010000001.1"/>
</dbReference>
<dbReference type="Proteomes" id="UP001276902">
    <property type="component" value="Unassembled WGS sequence"/>
</dbReference>
<evidence type="ECO:0000313" key="9">
    <source>
        <dbReference type="Proteomes" id="UP000247612"/>
    </source>
</evidence>
<accession>A0A318KVP3</accession>
<dbReference type="GeneID" id="94440342"/>
<evidence type="ECO:0000259" key="6">
    <source>
        <dbReference type="Pfam" id="PF13458"/>
    </source>
</evidence>
<sequence length="400" mass="41672">MKKLMKVFAVACLSAMTLTACSNDSGSGTPDTPNDSGTAGTDAVKIGLHYELTGDVADYGTAESKGSHLAIKLANEAAGSDKYVAVEYDDKSDPTESVSLSTKLVSDGVAGVVGPATSGASAASYPILNDAKVPVISPSATANNQTLVNPDDPTSAVYDYVFRVCFEDSYQGAAMAQYAVDNLSAQKAAIYGSSSSDYALGLKEAFTEQFEKLGGTIVASESYQDKDTDFSSVLTTLASKEFDVLYIPGYYNEAGLIIKQARDMGINVPIIGADGFDSTTLVELAGASALNDVFFTTAYTTVGASDKLQAFIDAFKAEYGEEPAMFAALAFDATNLLIQAIETAGSTDTAAIQKALTEVNFSGVTGDFTFDETHTPIKSVLVVELVDGVQSTAVSVSPTE</sequence>
<dbReference type="Proteomes" id="UP000247612">
    <property type="component" value="Unassembled WGS sequence"/>
</dbReference>
<evidence type="ECO:0000256" key="2">
    <source>
        <dbReference type="ARBA" id="ARBA00022448"/>
    </source>
</evidence>
<keyword evidence="4" id="KW-0029">Amino-acid transport</keyword>
<protein>
    <submittedName>
        <fullName evidence="7">ABC transporter substrate-binding protein</fullName>
    </submittedName>
    <submittedName>
        <fullName evidence="8">Branched-chain amino acid transport system substrate-binding protein</fullName>
    </submittedName>
</protein>
<dbReference type="InterPro" id="IPR028081">
    <property type="entry name" value="Leu-bd"/>
</dbReference>
<dbReference type="STRING" id="1034346.GCA_000313565_00850"/>
<dbReference type="CDD" id="cd06347">
    <property type="entry name" value="PBP1_ABC_LivK_ligand_binding-like"/>
    <property type="match status" value="1"/>
</dbReference>
<name>A0A318KVP3_9FIRM</name>
<dbReference type="GO" id="GO:0006865">
    <property type="term" value="P:amino acid transport"/>
    <property type="evidence" value="ECO:0007669"/>
    <property type="project" value="UniProtKB-KW"/>
</dbReference>
<reference evidence="8 9" key="1">
    <citation type="submission" date="2018-05" db="EMBL/GenBank/DDBJ databases">
        <title>Genomic Encyclopedia of Type Strains, Phase IV (KMG-IV): sequencing the most valuable type-strain genomes for metagenomic binning, comparative biology and taxonomic classification.</title>
        <authorList>
            <person name="Goeker M."/>
        </authorList>
    </citation>
    <scope>NUCLEOTIDE SEQUENCE [LARGE SCALE GENOMIC DNA]</scope>
    <source>
        <strain evidence="8 9">JC118</strain>
    </source>
</reference>
<proteinExistence type="inferred from homology"/>
<comment type="caution">
    <text evidence="8">The sequence shown here is derived from an EMBL/GenBank/DDBJ whole genome shotgun (WGS) entry which is preliminary data.</text>
</comment>
<evidence type="ECO:0000256" key="3">
    <source>
        <dbReference type="ARBA" id="ARBA00022729"/>
    </source>
</evidence>
<evidence type="ECO:0000313" key="7">
    <source>
        <dbReference type="EMBL" id="MDY5169583.1"/>
    </source>
</evidence>
<evidence type="ECO:0000256" key="1">
    <source>
        <dbReference type="ARBA" id="ARBA00010062"/>
    </source>
</evidence>
<dbReference type="PROSITE" id="PS51257">
    <property type="entry name" value="PROKAR_LIPOPROTEIN"/>
    <property type="match status" value="1"/>
</dbReference>
<dbReference type="PANTHER" id="PTHR30483:SF6">
    <property type="entry name" value="PERIPLASMIC BINDING PROTEIN OF ABC TRANSPORTER FOR NATURAL AMINO ACIDS"/>
    <property type="match status" value="1"/>
</dbReference>
<evidence type="ECO:0000256" key="5">
    <source>
        <dbReference type="SAM" id="SignalP"/>
    </source>
</evidence>
<keyword evidence="9" id="KW-1185">Reference proteome</keyword>
<evidence type="ECO:0000313" key="8">
    <source>
        <dbReference type="EMBL" id="PXX79785.1"/>
    </source>
</evidence>
<dbReference type="EMBL" id="QJKH01000005">
    <property type="protein sequence ID" value="PXX79785.1"/>
    <property type="molecule type" value="Genomic_DNA"/>
</dbReference>
<feature type="domain" description="Leucine-binding protein" evidence="6">
    <location>
        <begin position="44"/>
        <end position="387"/>
    </location>
</feature>
<reference evidence="7" key="2">
    <citation type="submission" date="2022-03" db="EMBL/GenBank/DDBJ databases">
        <title>First case of bacteraemia caused by Dielma fastidiosa in a patient hospitalised with diverticulitis.</title>
        <authorList>
            <person name="Forman-Ankjaer B."/>
            <person name="Hvid-Jensen F."/>
            <person name="Kobel C.M."/>
            <person name="Greve T."/>
        </authorList>
    </citation>
    <scope>NUCLEOTIDE SEQUENCE</scope>
    <source>
        <strain evidence="7">AUH_DF_2021</strain>
    </source>
</reference>
<dbReference type="SUPFAM" id="SSF53822">
    <property type="entry name" value="Periplasmic binding protein-like I"/>
    <property type="match status" value="1"/>
</dbReference>
<dbReference type="EMBL" id="JALDAW010000023">
    <property type="protein sequence ID" value="MDY5169583.1"/>
    <property type="molecule type" value="Genomic_DNA"/>
</dbReference>
<dbReference type="AlphaFoldDB" id="A0A318KVP3"/>
<evidence type="ECO:0000256" key="4">
    <source>
        <dbReference type="ARBA" id="ARBA00022970"/>
    </source>
</evidence>
<dbReference type="Gene3D" id="3.40.50.2300">
    <property type="match status" value="2"/>
</dbReference>
<feature type="signal peptide" evidence="5">
    <location>
        <begin position="1"/>
        <end position="22"/>
    </location>
</feature>
<comment type="similarity">
    <text evidence="1">Belongs to the leucine-binding protein family.</text>
</comment>
<keyword evidence="2" id="KW-0813">Transport</keyword>